<dbReference type="FunFam" id="1.10.510.10:FF:000658">
    <property type="entry name" value="Protein CBG12184"/>
    <property type="match status" value="1"/>
</dbReference>
<dbReference type="AlphaFoldDB" id="A0A7I8W2F1"/>
<dbReference type="InterPro" id="IPR011009">
    <property type="entry name" value="Kinase-like_dom_sf"/>
</dbReference>
<evidence type="ECO:0000256" key="2">
    <source>
        <dbReference type="ARBA" id="ARBA00022473"/>
    </source>
</evidence>
<evidence type="ECO:0000256" key="12">
    <source>
        <dbReference type="PIRSR" id="PIRSR037993-2"/>
    </source>
</evidence>
<reference evidence="16 17" key="1">
    <citation type="submission" date="2020-08" db="EMBL/GenBank/DDBJ databases">
        <authorList>
            <person name="Hejnol A."/>
        </authorList>
    </citation>
    <scope>NUCLEOTIDE SEQUENCE [LARGE SCALE GENOMIC DNA]</scope>
</reference>
<evidence type="ECO:0000256" key="13">
    <source>
        <dbReference type="PROSITE-ProRule" id="PRU10141"/>
    </source>
</evidence>
<keyword evidence="4" id="KW-0479">Metal-binding</keyword>
<dbReference type="GO" id="GO:0050321">
    <property type="term" value="F:tau-protein kinase activity"/>
    <property type="evidence" value="ECO:0007669"/>
    <property type="project" value="TreeGrafter"/>
</dbReference>
<feature type="binding site" evidence="12">
    <location>
        <position position="106"/>
    </location>
    <ligand>
        <name>ATP</name>
        <dbReference type="ChEBI" id="CHEBI:30616"/>
    </ligand>
</feature>
<keyword evidence="7 12" id="KW-0067">ATP-binding</keyword>
<evidence type="ECO:0000256" key="14">
    <source>
        <dbReference type="RuleBase" id="RU000304"/>
    </source>
</evidence>
<evidence type="ECO:0000256" key="5">
    <source>
        <dbReference type="ARBA" id="ARBA00022741"/>
    </source>
</evidence>
<dbReference type="Proteomes" id="UP000549394">
    <property type="component" value="Unassembled WGS sequence"/>
</dbReference>
<comment type="similarity">
    <text evidence="14">Belongs to the protein kinase superfamily.</text>
</comment>
<evidence type="ECO:0000256" key="7">
    <source>
        <dbReference type="ARBA" id="ARBA00022840"/>
    </source>
</evidence>
<dbReference type="InterPro" id="IPR017348">
    <property type="entry name" value="PIM1/2/3"/>
</dbReference>
<evidence type="ECO:0000256" key="4">
    <source>
        <dbReference type="ARBA" id="ARBA00022723"/>
    </source>
</evidence>
<dbReference type="PIRSF" id="PIRSF037993">
    <property type="entry name" value="STPK_Pim-1"/>
    <property type="match status" value="1"/>
</dbReference>
<dbReference type="PROSITE" id="PS50011">
    <property type="entry name" value="PROTEIN_KINASE_DOM"/>
    <property type="match status" value="1"/>
</dbReference>
<dbReference type="GO" id="GO:0030154">
    <property type="term" value="P:cell differentiation"/>
    <property type="evidence" value="ECO:0007669"/>
    <property type="project" value="UniProtKB-KW"/>
</dbReference>
<dbReference type="PANTHER" id="PTHR24346">
    <property type="entry name" value="MAP/MICROTUBULE AFFINITY-REGULATING KINASE"/>
    <property type="match status" value="1"/>
</dbReference>
<dbReference type="InterPro" id="IPR017441">
    <property type="entry name" value="Protein_kinase_ATP_BS"/>
</dbReference>
<accession>A0A7I8W2F1</accession>
<evidence type="ECO:0000256" key="1">
    <source>
        <dbReference type="ARBA" id="ARBA00001946"/>
    </source>
</evidence>
<dbReference type="InterPro" id="IPR000719">
    <property type="entry name" value="Prot_kinase_dom"/>
</dbReference>
<dbReference type="Gene3D" id="1.10.510.10">
    <property type="entry name" value="Transferase(Phosphotransferase) domain 1"/>
    <property type="match status" value="1"/>
</dbReference>
<proteinExistence type="inferred from homology"/>
<dbReference type="EMBL" id="CAJFCJ010000015">
    <property type="protein sequence ID" value="CAD5121853.1"/>
    <property type="molecule type" value="Genomic_DNA"/>
</dbReference>
<evidence type="ECO:0000256" key="9">
    <source>
        <dbReference type="ARBA" id="ARBA00022843"/>
    </source>
</evidence>
<dbReference type="OrthoDB" id="541276at2759"/>
<evidence type="ECO:0000256" key="3">
    <source>
        <dbReference type="ARBA" id="ARBA00022553"/>
    </source>
</evidence>
<gene>
    <name evidence="16" type="ORF">DGYR_LOCUS9751</name>
</gene>
<evidence type="ECO:0000256" key="6">
    <source>
        <dbReference type="ARBA" id="ARBA00022782"/>
    </source>
</evidence>
<dbReference type="GO" id="GO:0007283">
    <property type="term" value="P:spermatogenesis"/>
    <property type="evidence" value="ECO:0007669"/>
    <property type="project" value="UniProtKB-KW"/>
</dbReference>
<comment type="cofactor">
    <cofactor evidence="1">
        <name>Mg(2+)</name>
        <dbReference type="ChEBI" id="CHEBI:18420"/>
    </cofactor>
</comment>
<dbReference type="SMART" id="SM00220">
    <property type="entry name" value="S_TKc"/>
    <property type="match status" value="1"/>
</dbReference>
<organism evidence="16 17">
    <name type="scientific">Dimorphilus gyrociliatus</name>
    <dbReference type="NCBI Taxonomy" id="2664684"/>
    <lineage>
        <taxon>Eukaryota</taxon>
        <taxon>Metazoa</taxon>
        <taxon>Spiralia</taxon>
        <taxon>Lophotrochozoa</taxon>
        <taxon>Annelida</taxon>
        <taxon>Polychaeta</taxon>
        <taxon>Polychaeta incertae sedis</taxon>
        <taxon>Dinophilidae</taxon>
        <taxon>Dimorphilus</taxon>
    </lineage>
</organism>
<evidence type="ECO:0000256" key="10">
    <source>
        <dbReference type="ARBA" id="ARBA00022871"/>
    </source>
</evidence>
<dbReference type="GO" id="GO:0035556">
    <property type="term" value="P:intracellular signal transduction"/>
    <property type="evidence" value="ECO:0007669"/>
    <property type="project" value="TreeGrafter"/>
</dbReference>
<evidence type="ECO:0000259" key="15">
    <source>
        <dbReference type="PROSITE" id="PS50011"/>
    </source>
</evidence>
<feature type="binding site" evidence="12 13">
    <location>
        <position position="57"/>
    </location>
    <ligand>
        <name>ATP</name>
        <dbReference type="ChEBI" id="CHEBI:30616"/>
    </ligand>
</feature>
<dbReference type="GO" id="GO:0000226">
    <property type="term" value="P:microtubule cytoskeleton organization"/>
    <property type="evidence" value="ECO:0007669"/>
    <property type="project" value="TreeGrafter"/>
</dbReference>
<feature type="binding site" evidence="12">
    <location>
        <begin position="31"/>
        <end position="39"/>
    </location>
    <ligand>
        <name>ATP</name>
        <dbReference type="ChEBI" id="CHEBI:30616"/>
    </ligand>
</feature>
<comment type="caution">
    <text evidence="16">The sequence shown here is derived from an EMBL/GenBank/DDBJ whole genome shotgun (WGS) entry which is preliminary data.</text>
</comment>
<keyword evidence="14" id="KW-0418">Kinase</keyword>
<evidence type="ECO:0000256" key="11">
    <source>
        <dbReference type="PIRSR" id="PIRSR037993-1"/>
    </source>
</evidence>
<protein>
    <submittedName>
        <fullName evidence="16">DgyrCDS10320</fullName>
    </submittedName>
</protein>
<dbReference type="GO" id="GO:0000287">
    <property type="term" value="F:magnesium ion binding"/>
    <property type="evidence" value="ECO:0007669"/>
    <property type="project" value="UniProtKB-ARBA"/>
</dbReference>
<dbReference type="SUPFAM" id="SSF56112">
    <property type="entry name" value="Protein kinase-like (PK-like)"/>
    <property type="match status" value="1"/>
</dbReference>
<keyword evidence="10" id="KW-0744">Spermatogenesis</keyword>
<keyword evidence="2" id="KW-0217">Developmental protein</keyword>
<dbReference type="InterPro" id="IPR008271">
    <property type="entry name" value="Ser/Thr_kinase_AS"/>
</dbReference>
<keyword evidence="17" id="KW-1185">Reference proteome</keyword>
<evidence type="ECO:0000313" key="16">
    <source>
        <dbReference type="EMBL" id="CAD5121853.1"/>
    </source>
</evidence>
<feature type="active site" description="Proton acceptor" evidence="11">
    <location>
        <position position="151"/>
    </location>
</feature>
<dbReference type="GO" id="GO:0043066">
    <property type="term" value="P:negative regulation of apoptotic process"/>
    <property type="evidence" value="ECO:0007669"/>
    <property type="project" value="InterPro"/>
</dbReference>
<dbReference type="PROSITE" id="PS00107">
    <property type="entry name" value="PROTEIN_KINASE_ATP"/>
    <property type="match status" value="1"/>
</dbReference>
<keyword evidence="9" id="KW-0832">Ubl conjugation</keyword>
<name>A0A7I8W2F1_9ANNE</name>
<keyword evidence="14" id="KW-0723">Serine/threonine-protein kinase</keyword>
<dbReference type="Pfam" id="PF00069">
    <property type="entry name" value="Pkinase"/>
    <property type="match status" value="1"/>
</dbReference>
<evidence type="ECO:0000256" key="8">
    <source>
        <dbReference type="ARBA" id="ARBA00022842"/>
    </source>
</evidence>
<keyword evidence="14" id="KW-0808">Transferase</keyword>
<dbReference type="PROSITE" id="PS00108">
    <property type="entry name" value="PROTEIN_KINASE_ST"/>
    <property type="match status" value="1"/>
</dbReference>
<keyword evidence="5 13" id="KW-0547">Nucleotide-binding</keyword>
<dbReference type="PANTHER" id="PTHR24346:SF102">
    <property type="entry name" value="TESTIS-SPECIFIC SERINE_THREONINE-PROTEIN KINASE 1"/>
    <property type="match status" value="1"/>
</dbReference>
<dbReference type="GO" id="GO:0005524">
    <property type="term" value="F:ATP binding"/>
    <property type="evidence" value="ECO:0007669"/>
    <property type="project" value="UniProtKB-UniRule"/>
</dbReference>
<feature type="binding site" evidence="12">
    <location>
        <position position="112"/>
    </location>
    <ligand>
        <name>ATP</name>
        <dbReference type="ChEBI" id="CHEBI:30616"/>
    </ligand>
</feature>
<sequence length="299" mass="33795">MTVPPRLTEKVSAVNDEEELRRRGFIVGCILGEGSYAKVRAAVIKKGDSVGPKVALKIINKRKAPRDFLTKFMPRELKVLQKVNHPNVIKCFDIFSFGHKTFIVMEMAGHGDLLEYIKLRGALDENKSKSMFGQFVDAIDHLHNLNIVHRDLKCENLLLDVKNNIKVSDFGFARELSDNEFSKTFCGSAAYAAPEILQGIAYKGYSYDIWSMGVILYIMVCGSMPYDDSNIKKMIRYQTERKVSFSSSKKVSDSCKKLIHKILESDVNKRATISEIRNSPWLSPVFIDSPEKSNSNVSK</sequence>
<keyword evidence="8" id="KW-0460">Magnesium</keyword>
<keyword evidence="3" id="KW-0597">Phosphoprotein</keyword>
<evidence type="ECO:0000313" key="17">
    <source>
        <dbReference type="Proteomes" id="UP000549394"/>
    </source>
</evidence>
<feature type="domain" description="Protein kinase" evidence="15">
    <location>
        <begin position="25"/>
        <end position="282"/>
    </location>
</feature>
<dbReference type="GO" id="GO:0005737">
    <property type="term" value="C:cytoplasm"/>
    <property type="evidence" value="ECO:0007669"/>
    <property type="project" value="TreeGrafter"/>
</dbReference>
<keyword evidence="6" id="KW-0221">Differentiation</keyword>